<name>A0ABD5QP92_9EURY</name>
<feature type="region of interest" description="Disordered" evidence="1">
    <location>
        <begin position="1"/>
        <end position="33"/>
    </location>
</feature>
<evidence type="ECO:0000256" key="1">
    <source>
        <dbReference type="SAM" id="MobiDB-lite"/>
    </source>
</evidence>
<reference evidence="3 4" key="1">
    <citation type="journal article" date="2019" name="Int. J. Syst. Evol. Microbiol.">
        <title>The Global Catalogue of Microorganisms (GCM) 10K type strain sequencing project: providing services to taxonomists for standard genome sequencing and annotation.</title>
        <authorList>
            <consortium name="The Broad Institute Genomics Platform"/>
            <consortium name="The Broad Institute Genome Sequencing Center for Infectious Disease"/>
            <person name="Wu L."/>
            <person name="Ma J."/>
        </authorList>
    </citation>
    <scope>NUCLEOTIDE SEQUENCE [LARGE SCALE GENOMIC DNA]</scope>
    <source>
        <strain evidence="3 4">CGMCC 1.16026</strain>
    </source>
</reference>
<sequence>MPETTAFLDRAGVPEGREHETLDARELPPPRPLKDTLERLAELDDDVALVQRNDRRPQHLYPRLDERGYRHETLEEDDTVVTVIWTPQG</sequence>
<dbReference type="InterPro" id="IPR036868">
    <property type="entry name" value="TusA-like_sf"/>
</dbReference>
<dbReference type="Pfam" id="PF10006">
    <property type="entry name" value="DUF2249"/>
    <property type="match status" value="1"/>
</dbReference>
<dbReference type="RefSeq" id="WP_122104334.1">
    <property type="nucleotide sequence ID" value="NZ_JBHSKV010000007.1"/>
</dbReference>
<dbReference type="Proteomes" id="UP001596145">
    <property type="component" value="Unassembled WGS sequence"/>
</dbReference>
<accession>A0ABD5QP92</accession>
<comment type="caution">
    <text evidence="3">The sequence shown here is derived from an EMBL/GenBank/DDBJ whole genome shotgun (WGS) entry which is preliminary data.</text>
</comment>
<feature type="domain" description="DUF2249" evidence="2">
    <location>
        <begin position="21"/>
        <end position="83"/>
    </location>
</feature>
<dbReference type="SUPFAM" id="SSF64307">
    <property type="entry name" value="SirA-like"/>
    <property type="match status" value="1"/>
</dbReference>
<organism evidence="3 4">
    <name type="scientific">Halorubrum glutamatedens</name>
    <dbReference type="NCBI Taxonomy" id="2707018"/>
    <lineage>
        <taxon>Archaea</taxon>
        <taxon>Methanobacteriati</taxon>
        <taxon>Methanobacteriota</taxon>
        <taxon>Stenosarchaea group</taxon>
        <taxon>Halobacteria</taxon>
        <taxon>Halobacteriales</taxon>
        <taxon>Haloferacaceae</taxon>
        <taxon>Halorubrum</taxon>
    </lineage>
</organism>
<gene>
    <name evidence="3" type="ORF">ACFPJA_04820</name>
</gene>
<feature type="compositionally biased region" description="Basic and acidic residues" evidence="1">
    <location>
        <begin position="15"/>
        <end position="33"/>
    </location>
</feature>
<evidence type="ECO:0000313" key="4">
    <source>
        <dbReference type="Proteomes" id="UP001596145"/>
    </source>
</evidence>
<evidence type="ECO:0000313" key="3">
    <source>
        <dbReference type="EMBL" id="MFC5134044.1"/>
    </source>
</evidence>
<keyword evidence="4" id="KW-1185">Reference proteome</keyword>
<dbReference type="AlphaFoldDB" id="A0ABD5QP92"/>
<dbReference type="InterPro" id="IPR018720">
    <property type="entry name" value="DUF2249"/>
</dbReference>
<proteinExistence type="predicted"/>
<dbReference type="EMBL" id="JBHSKV010000007">
    <property type="protein sequence ID" value="MFC5134044.1"/>
    <property type="molecule type" value="Genomic_DNA"/>
</dbReference>
<evidence type="ECO:0000259" key="2">
    <source>
        <dbReference type="Pfam" id="PF10006"/>
    </source>
</evidence>
<protein>
    <submittedName>
        <fullName evidence="3">DUF2249 domain-containing protein</fullName>
    </submittedName>
</protein>